<dbReference type="AlphaFoldDB" id="A0AAD7FQH9"/>
<comment type="caution">
    <text evidence="1">The sequence shown here is derived from an EMBL/GenBank/DDBJ whole genome shotgun (WGS) entry which is preliminary data.</text>
</comment>
<sequence length="225" mass="24958">MDDESIVGEYVEALLCHATRWQDMEFDLPFEGLRKIAGSMPLLRSLTIGIDDCDEVPGTPAALFADAPLLNHVVLHRSFNPFIVTLPWSQITTLEVETLYTNEAVEILRHSTMLLDCTLTILAGKPSTDYSIPSLPLRSLRLEYVANCKDELRQFFSALHLPVLQTLAVDEFFLGPDPIGALSAVSAVCRHGYPRQIEIFSARTTREVYAEAFPLASLSIHLVGA</sequence>
<evidence type="ECO:0000313" key="1">
    <source>
        <dbReference type="EMBL" id="KAJ7633188.1"/>
    </source>
</evidence>
<organism evidence="1 2">
    <name type="scientific">Roridomyces roridus</name>
    <dbReference type="NCBI Taxonomy" id="1738132"/>
    <lineage>
        <taxon>Eukaryota</taxon>
        <taxon>Fungi</taxon>
        <taxon>Dikarya</taxon>
        <taxon>Basidiomycota</taxon>
        <taxon>Agaricomycotina</taxon>
        <taxon>Agaricomycetes</taxon>
        <taxon>Agaricomycetidae</taxon>
        <taxon>Agaricales</taxon>
        <taxon>Marasmiineae</taxon>
        <taxon>Mycenaceae</taxon>
        <taxon>Roridomyces</taxon>
    </lineage>
</organism>
<protein>
    <recommendedName>
        <fullName evidence="3">F-box domain-containing protein</fullName>
    </recommendedName>
</protein>
<proteinExistence type="predicted"/>
<accession>A0AAD7FQH9</accession>
<dbReference type="EMBL" id="JARKIF010000008">
    <property type="protein sequence ID" value="KAJ7633188.1"/>
    <property type="molecule type" value="Genomic_DNA"/>
</dbReference>
<keyword evidence="2" id="KW-1185">Reference proteome</keyword>
<dbReference type="Proteomes" id="UP001221142">
    <property type="component" value="Unassembled WGS sequence"/>
</dbReference>
<name>A0AAD7FQH9_9AGAR</name>
<gene>
    <name evidence="1" type="ORF">FB45DRAFT_1058152</name>
</gene>
<reference evidence="1" key="1">
    <citation type="submission" date="2023-03" db="EMBL/GenBank/DDBJ databases">
        <title>Massive genome expansion in bonnet fungi (Mycena s.s.) driven by repeated elements and novel gene families across ecological guilds.</title>
        <authorList>
            <consortium name="Lawrence Berkeley National Laboratory"/>
            <person name="Harder C.B."/>
            <person name="Miyauchi S."/>
            <person name="Viragh M."/>
            <person name="Kuo A."/>
            <person name="Thoen E."/>
            <person name="Andreopoulos B."/>
            <person name="Lu D."/>
            <person name="Skrede I."/>
            <person name="Drula E."/>
            <person name="Henrissat B."/>
            <person name="Morin E."/>
            <person name="Kohler A."/>
            <person name="Barry K."/>
            <person name="LaButti K."/>
            <person name="Morin E."/>
            <person name="Salamov A."/>
            <person name="Lipzen A."/>
            <person name="Mereny Z."/>
            <person name="Hegedus B."/>
            <person name="Baldrian P."/>
            <person name="Stursova M."/>
            <person name="Weitz H."/>
            <person name="Taylor A."/>
            <person name="Grigoriev I.V."/>
            <person name="Nagy L.G."/>
            <person name="Martin F."/>
            <person name="Kauserud H."/>
        </authorList>
    </citation>
    <scope>NUCLEOTIDE SEQUENCE</scope>
    <source>
        <strain evidence="1">9284</strain>
    </source>
</reference>
<evidence type="ECO:0000313" key="2">
    <source>
        <dbReference type="Proteomes" id="UP001221142"/>
    </source>
</evidence>
<evidence type="ECO:0008006" key="3">
    <source>
        <dbReference type="Google" id="ProtNLM"/>
    </source>
</evidence>